<dbReference type="GO" id="GO:0003755">
    <property type="term" value="F:peptidyl-prolyl cis-trans isomerase activity"/>
    <property type="evidence" value="ECO:0007669"/>
    <property type="project" value="UniProtKB-UniRule"/>
</dbReference>
<dbReference type="PANTHER" id="PTHR43811">
    <property type="entry name" value="FKBP-TYPE PEPTIDYL-PROLYL CIS-TRANS ISOMERASE FKPA"/>
    <property type="match status" value="1"/>
</dbReference>
<dbReference type="OrthoDB" id="280278at2"/>
<dbReference type="InterPro" id="IPR046357">
    <property type="entry name" value="PPIase_dom_sf"/>
</dbReference>
<dbReference type="AlphaFoldDB" id="A0A368KYK5"/>
<dbReference type="Pfam" id="PF00254">
    <property type="entry name" value="FKBP_C"/>
    <property type="match status" value="1"/>
</dbReference>
<dbReference type="EC" id="5.2.1.8" evidence="6"/>
<evidence type="ECO:0000313" key="8">
    <source>
        <dbReference type="EMBL" id="RCS54935.1"/>
    </source>
</evidence>
<dbReference type="InterPro" id="IPR036944">
    <property type="entry name" value="PPIase_FKBP_N_sf"/>
</dbReference>
<comment type="caution">
    <text evidence="8">The sequence shown here is derived from an EMBL/GenBank/DDBJ whole genome shotgun (WGS) entry which is preliminary data.</text>
</comment>
<gene>
    <name evidence="8" type="ORF">DTL42_04020</name>
</gene>
<evidence type="ECO:0000256" key="6">
    <source>
        <dbReference type="RuleBase" id="RU003915"/>
    </source>
</evidence>
<dbReference type="GO" id="GO:0006457">
    <property type="term" value="P:protein folding"/>
    <property type="evidence" value="ECO:0007669"/>
    <property type="project" value="InterPro"/>
</dbReference>
<dbReference type="PANTHER" id="PTHR43811:SF23">
    <property type="entry name" value="FKBP-TYPE 22 KDA PEPTIDYL-PROLYL CIS-TRANS ISOMERASE"/>
    <property type="match status" value="1"/>
</dbReference>
<keyword evidence="4 5" id="KW-0413">Isomerase</keyword>
<dbReference type="Proteomes" id="UP000253562">
    <property type="component" value="Unassembled WGS sequence"/>
</dbReference>
<comment type="similarity">
    <text evidence="2 6">Belongs to the FKBP-type PPIase family.</text>
</comment>
<dbReference type="FunFam" id="3.10.50.40:FF:000006">
    <property type="entry name" value="Peptidyl-prolyl cis-trans isomerase"/>
    <property type="match status" value="1"/>
</dbReference>
<dbReference type="PROSITE" id="PS50059">
    <property type="entry name" value="FKBP_PPIASE"/>
    <property type="match status" value="1"/>
</dbReference>
<keyword evidence="3 5" id="KW-0697">Rotamase</keyword>
<evidence type="ECO:0000256" key="3">
    <source>
        <dbReference type="ARBA" id="ARBA00023110"/>
    </source>
</evidence>
<dbReference type="Pfam" id="PF01346">
    <property type="entry name" value="FKBP_N"/>
    <property type="match status" value="1"/>
</dbReference>
<dbReference type="Gene3D" id="1.10.287.460">
    <property type="entry name" value="Peptidyl-prolyl cis-trans isomerase, FKBP-type, N-terminal domain"/>
    <property type="match status" value="1"/>
</dbReference>
<evidence type="ECO:0000259" key="7">
    <source>
        <dbReference type="PROSITE" id="PS50059"/>
    </source>
</evidence>
<dbReference type="EMBL" id="QPEX01000010">
    <property type="protein sequence ID" value="RCS54935.1"/>
    <property type="molecule type" value="Genomic_DNA"/>
</dbReference>
<accession>A0A368KYK5</accession>
<evidence type="ECO:0000256" key="5">
    <source>
        <dbReference type="PROSITE-ProRule" id="PRU00277"/>
    </source>
</evidence>
<feature type="domain" description="PPIase FKBP-type" evidence="7">
    <location>
        <begin position="128"/>
        <end position="213"/>
    </location>
</feature>
<name>A0A368KYK5_9BACT</name>
<dbReference type="InterPro" id="IPR001179">
    <property type="entry name" value="PPIase_FKBP_dom"/>
</dbReference>
<protein>
    <recommendedName>
        <fullName evidence="6">Peptidyl-prolyl cis-trans isomerase</fullName>
        <ecNumber evidence="6">5.2.1.8</ecNumber>
    </recommendedName>
</protein>
<evidence type="ECO:0000256" key="1">
    <source>
        <dbReference type="ARBA" id="ARBA00000971"/>
    </source>
</evidence>
<dbReference type="SUPFAM" id="SSF54534">
    <property type="entry name" value="FKBP-like"/>
    <property type="match status" value="1"/>
</dbReference>
<dbReference type="InterPro" id="IPR000774">
    <property type="entry name" value="PPIase_FKBP_N"/>
</dbReference>
<evidence type="ECO:0000313" key="9">
    <source>
        <dbReference type="Proteomes" id="UP000253562"/>
    </source>
</evidence>
<dbReference type="Gene3D" id="3.10.50.40">
    <property type="match status" value="1"/>
</dbReference>
<evidence type="ECO:0000256" key="4">
    <source>
        <dbReference type="ARBA" id="ARBA00023235"/>
    </source>
</evidence>
<proteinExistence type="inferred from homology"/>
<reference evidence="8 9" key="1">
    <citation type="submission" date="2018-07" db="EMBL/GenBank/DDBJ databases">
        <title>Comparative genomes isolates from brazilian mangrove.</title>
        <authorList>
            <person name="De Araujo J.E."/>
            <person name="Taketani R.G."/>
            <person name="Silva M.C.P."/>
            <person name="Lourenco M.V."/>
            <person name="Oliveira V.M."/>
            <person name="Andreote F.D."/>
        </authorList>
    </citation>
    <scope>NUCLEOTIDE SEQUENCE [LARGE SCALE GENOMIC DNA]</scope>
    <source>
        <strain evidence="8 9">HEX PRIS-MGV</strain>
    </source>
</reference>
<sequence length="214" mass="22957">MVLVAQAAFAQETKLESPAQQASYAIGRNIANEVANPNVPFDIEALVAGFRDGMSGKESKLTPEQTAAAFQKFEAVVQAHMEKKAADAAKAGQEFLAENAKKEGVKTTKSGLQYQVVKQGTGATPTLEDVVVCDYKGVLLDGTEFDSSYARGKPAEFPVDGVIAGWTEALQMMKVGDKWKLFIPSDLAYGPKGNRSIPANAVLVFDIELLDVKK</sequence>
<organism evidence="8 9">
    <name type="scientific">Bremerella cremea</name>
    <dbReference type="NCBI Taxonomy" id="1031537"/>
    <lineage>
        <taxon>Bacteria</taxon>
        <taxon>Pseudomonadati</taxon>
        <taxon>Planctomycetota</taxon>
        <taxon>Planctomycetia</taxon>
        <taxon>Pirellulales</taxon>
        <taxon>Pirellulaceae</taxon>
        <taxon>Bremerella</taxon>
    </lineage>
</organism>
<comment type="catalytic activity">
    <reaction evidence="1 5 6">
        <text>[protein]-peptidylproline (omega=180) = [protein]-peptidylproline (omega=0)</text>
        <dbReference type="Rhea" id="RHEA:16237"/>
        <dbReference type="Rhea" id="RHEA-COMP:10747"/>
        <dbReference type="Rhea" id="RHEA-COMP:10748"/>
        <dbReference type="ChEBI" id="CHEBI:83833"/>
        <dbReference type="ChEBI" id="CHEBI:83834"/>
        <dbReference type="EC" id="5.2.1.8"/>
    </reaction>
</comment>
<evidence type="ECO:0000256" key="2">
    <source>
        <dbReference type="ARBA" id="ARBA00006577"/>
    </source>
</evidence>